<evidence type="ECO:0000256" key="1">
    <source>
        <dbReference type="ARBA" id="ARBA00022737"/>
    </source>
</evidence>
<sequence>MYPVSEQVPSKQEKKALLDDMIEEMKTKYQRLVEHPEEREDADELNRRYSVVKNRATLIVAVDLFRSYELAIAYNERGQLFYRMIEFDKAVEDYTEAIKYCGALAAPYYNRGTIRYRMGYFDLALPDMEKAVQLQPSNADFQKGLQETREQL</sequence>
<feature type="repeat" description="TPR" evidence="3">
    <location>
        <begin position="71"/>
        <end position="104"/>
    </location>
</feature>
<keyword evidence="5" id="KW-1185">Reference proteome</keyword>
<evidence type="ECO:0008006" key="6">
    <source>
        <dbReference type="Google" id="ProtNLM"/>
    </source>
</evidence>
<evidence type="ECO:0000313" key="4">
    <source>
        <dbReference type="EMBL" id="KAH9383280.1"/>
    </source>
</evidence>
<dbReference type="AlphaFoldDB" id="A0A9J6H8L4"/>
<dbReference type="EMBL" id="JABSTR010001040">
    <property type="protein sequence ID" value="KAH9383280.1"/>
    <property type="molecule type" value="Genomic_DNA"/>
</dbReference>
<gene>
    <name evidence="4" type="ORF">HPB48_024400</name>
</gene>
<dbReference type="PROSITE" id="PS50005">
    <property type="entry name" value="TPR"/>
    <property type="match status" value="2"/>
</dbReference>
<name>A0A9J6H8L4_HAELO</name>
<dbReference type="Proteomes" id="UP000821853">
    <property type="component" value="Unassembled WGS sequence"/>
</dbReference>
<comment type="caution">
    <text evidence="4">The sequence shown here is derived from an EMBL/GenBank/DDBJ whole genome shotgun (WGS) entry which is preliminary data.</text>
</comment>
<dbReference type="Pfam" id="PF07719">
    <property type="entry name" value="TPR_2"/>
    <property type="match status" value="1"/>
</dbReference>
<evidence type="ECO:0000256" key="2">
    <source>
        <dbReference type="ARBA" id="ARBA00022803"/>
    </source>
</evidence>
<organism evidence="4 5">
    <name type="scientific">Haemaphysalis longicornis</name>
    <name type="common">Bush tick</name>
    <dbReference type="NCBI Taxonomy" id="44386"/>
    <lineage>
        <taxon>Eukaryota</taxon>
        <taxon>Metazoa</taxon>
        <taxon>Ecdysozoa</taxon>
        <taxon>Arthropoda</taxon>
        <taxon>Chelicerata</taxon>
        <taxon>Arachnida</taxon>
        <taxon>Acari</taxon>
        <taxon>Parasitiformes</taxon>
        <taxon>Ixodida</taxon>
        <taxon>Ixodoidea</taxon>
        <taxon>Ixodidae</taxon>
        <taxon>Haemaphysalinae</taxon>
        <taxon>Haemaphysalis</taxon>
    </lineage>
</organism>
<dbReference type="OrthoDB" id="2017782at2759"/>
<protein>
    <recommendedName>
        <fullName evidence="6">Tetratricopeptide repeat protein 32</fullName>
    </recommendedName>
</protein>
<keyword evidence="1" id="KW-0677">Repeat</keyword>
<evidence type="ECO:0000256" key="3">
    <source>
        <dbReference type="PROSITE-ProRule" id="PRU00339"/>
    </source>
</evidence>
<evidence type="ECO:0000313" key="5">
    <source>
        <dbReference type="Proteomes" id="UP000821853"/>
    </source>
</evidence>
<dbReference type="SUPFAM" id="SSF48452">
    <property type="entry name" value="TPR-like"/>
    <property type="match status" value="1"/>
</dbReference>
<feature type="repeat" description="TPR" evidence="3">
    <location>
        <begin position="105"/>
        <end position="138"/>
    </location>
</feature>
<dbReference type="InterPro" id="IPR011990">
    <property type="entry name" value="TPR-like_helical_dom_sf"/>
</dbReference>
<dbReference type="InterPro" id="IPR013105">
    <property type="entry name" value="TPR_2"/>
</dbReference>
<accession>A0A9J6H8L4</accession>
<dbReference type="SMART" id="SM00028">
    <property type="entry name" value="TPR"/>
    <property type="match status" value="2"/>
</dbReference>
<dbReference type="InterPro" id="IPR019734">
    <property type="entry name" value="TPR_rpt"/>
</dbReference>
<reference evidence="4 5" key="1">
    <citation type="journal article" date="2020" name="Cell">
        <title>Large-Scale Comparative Analyses of Tick Genomes Elucidate Their Genetic Diversity and Vector Capacities.</title>
        <authorList>
            <consortium name="Tick Genome and Microbiome Consortium (TIGMIC)"/>
            <person name="Jia N."/>
            <person name="Wang J."/>
            <person name="Shi W."/>
            <person name="Du L."/>
            <person name="Sun Y."/>
            <person name="Zhan W."/>
            <person name="Jiang J.F."/>
            <person name="Wang Q."/>
            <person name="Zhang B."/>
            <person name="Ji P."/>
            <person name="Bell-Sakyi L."/>
            <person name="Cui X.M."/>
            <person name="Yuan T.T."/>
            <person name="Jiang B.G."/>
            <person name="Yang W.F."/>
            <person name="Lam T.T."/>
            <person name="Chang Q.C."/>
            <person name="Ding S.J."/>
            <person name="Wang X.J."/>
            <person name="Zhu J.G."/>
            <person name="Ruan X.D."/>
            <person name="Zhao L."/>
            <person name="Wei J.T."/>
            <person name="Ye R.Z."/>
            <person name="Que T.C."/>
            <person name="Du C.H."/>
            <person name="Zhou Y.H."/>
            <person name="Cheng J.X."/>
            <person name="Dai P.F."/>
            <person name="Guo W.B."/>
            <person name="Han X.H."/>
            <person name="Huang E.J."/>
            <person name="Li L.F."/>
            <person name="Wei W."/>
            <person name="Gao Y.C."/>
            <person name="Liu J.Z."/>
            <person name="Shao H.Z."/>
            <person name="Wang X."/>
            <person name="Wang C.C."/>
            <person name="Yang T.C."/>
            <person name="Huo Q.B."/>
            <person name="Li W."/>
            <person name="Chen H.Y."/>
            <person name="Chen S.E."/>
            <person name="Zhou L.G."/>
            <person name="Ni X.B."/>
            <person name="Tian J.H."/>
            <person name="Sheng Y."/>
            <person name="Liu T."/>
            <person name="Pan Y.S."/>
            <person name="Xia L.Y."/>
            <person name="Li J."/>
            <person name="Zhao F."/>
            <person name="Cao W.C."/>
        </authorList>
    </citation>
    <scope>NUCLEOTIDE SEQUENCE [LARGE SCALE GENOMIC DNA]</scope>
    <source>
        <strain evidence="4">HaeL-2018</strain>
    </source>
</reference>
<dbReference type="OMA" id="MIEFDKA"/>
<dbReference type="Pfam" id="PF13181">
    <property type="entry name" value="TPR_8"/>
    <property type="match status" value="1"/>
</dbReference>
<dbReference type="PANTHER" id="PTHR47059">
    <property type="entry name" value="TETRATRICOPEPTIDE REPEAT PROTEIN 32"/>
    <property type="match status" value="1"/>
</dbReference>
<proteinExistence type="predicted"/>
<dbReference type="VEuPathDB" id="VectorBase:HLOH_044440"/>
<dbReference type="PANTHER" id="PTHR47059:SF1">
    <property type="entry name" value="TETRATRICOPEPTIDE REPEAT PROTEIN 32"/>
    <property type="match status" value="1"/>
</dbReference>
<dbReference type="Gene3D" id="1.25.40.10">
    <property type="entry name" value="Tetratricopeptide repeat domain"/>
    <property type="match status" value="1"/>
</dbReference>
<keyword evidence="2 3" id="KW-0802">TPR repeat</keyword>